<comment type="caution">
    <text evidence="5">The sequence shown here is derived from an EMBL/GenBank/DDBJ whole genome shotgun (WGS) entry which is preliminary data.</text>
</comment>
<evidence type="ECO:0000256" key="4">
    <source>
        <dbReference type="PROSITE-ProRule" id="PRU00504"/>
    </source>
</evidence>
<accession>A0ABT4ULG3</accession>
<sequence>MKNWLSLPEELKFGSPTGISIDTMQNIVLIHRADREWPLLGGMPATPIKNNTVLIIDKDNGKLINSWGGNLFIMPHGLKVDNDNNIWITDVGLNQVFKFSHEGILLMKIGEAKVSGNDSLHFNKPTDIAITKDGSFYISDGYGNSRIIKFSATGKYLFEWGKKGDKESEFNIPHGITLDENENVYVADRENNRIQVFDKNGRFLKQITDNSFGAICAVAFDKKQSKLFAVDDFTFLKFRHRGSDAFILDALGNVETRFGRSGFYEGKTAWYHTLTIDSDGNIYIGDILENTVQKFRFKK</sequence>
<feature type="repeat" description="NHL" evidence="4">
    <location>
        <begin position="121"/>
        <end position="153"/>
    </location>
</feature>
<dbReference type="GO" id="GO:0016829">
    <property type="term" value="F:lyase activity"/>
    <property type="evidence" value="ECO:0007669"/>
    <property type="project" value="UniProtKB-KW"/>
</dbReference>
<evidence type="ECO:0000256" key="1">
    <source>
        <dbReference type="ARBA" id="ARBA00022729"/>
    </source>
</evidence>
<keyword evidence="2" id="KW-0677">Repeat</keyword>
<dbReference type="EMBL" id="JAQGEF010000016">
    <property type="protein sequence ID" value="MDA3615694.1"/>
    <property type="molecule type" value="Genomic_DNA"/>
</dbReference>
<dbReference type="CDD" id="cd14958">
    <property type="entry name" value="NHL_PAL_like"/>
    <property type="match status" value="1"/>
</dbReference>
<keyword evidence="1" id="KW-0732">Signal</keyword>
<keyword evidence="6" id="KW-1185">Reference proteome</keyword>
<name>A0ABT4ULG3_9BACT</name>
<dbReference type="InterPro" id="IPR001258">
    <property type="entry name" value="NHL_repeat"/>
</dbReference>
<evidence type="ECO:0000256" key="2">
    <source>
        <dbReference type="ARBA" id="ARBA00022737"/>
    </source>
</evidence>
<feature type="repeat" description="NHL" evidence="4">
    <location>
        <begin position="161"/>
        <end position="200"/>
    </location>
</feature>
<dbReference type="SUPFAM" id="SSF101898">
    <property type="entry name" value="NHL repeat"/>
    <property type="match status" value="1"/>
</dbReference>
<dbReference type="PANTHER" id="PTHR10680">
    <property type="entry name" value="PEPTIDYL-GLYCINE ALPHA-AMIDATING MONOOXYGENASE"/>
    <property type="match status" value="1"/>
</dbReference>
<dbReference type="PROSITE" id="PS51125">
    <property type="entry name" value="NHL"/>
    <property type="match status" value="3"/>
</dbReference>
<reference evidence="5 6" key="1">
    <citation type="submission" date="2022-12" db="EMBL/GenBank/DDBJ databases">
        <title>Chitinophagaceae gen. sp. nov., a new member of the family Chitinophagaceae, isolated from soil in a chemical factory.</title>
        <authorList>
            <person name="Ke Z."/>
        </authorList>
    </citation>
    <scope>NUCLEOTIDE SEQUENCE [LARGE SCALE GENOMIC DNA]</scope>
    <source>
        <strain evidence="5 6">LY-5</strain>
    </source>
</reference>
<dbReference type="Gene3D" id="2.120.10.30">
    <property type="entry name" value="TolB, C-terminal domain"/>
    <property type="match status" value="1"/>
</dbReference>
<protein>
    <submittedName>
        <fullName evidence="5">Peptidyl-alpha-hydroxyglycine alpha-amidating lyase family protein</fullName>
    </submittedName>
</protein>
<keyword evidence="3" id="KW-0325">Glycoprotein</keyword>
<dbReference type="Pfam" id="PF01436">
    <property type="entry name" value="NHL"/>
    <property type="match status" value="3"/>
</dbReference>
<evidence type="ECO:0000256" key="3">
    <source>
        <dbReference type="ARBA" id="ARBA00023180"/>
    </source>
</evidence>
<evidence type="ECO:0000313" key="5">
    <source>
        <dbReference type="EMBL" id="MDA3615694.1"/>
    </source>
</evidence>
<dbReference type="InterPro" id="IPR011042">
    <property type="entry name" value="6-blade_b-propeller_TolB-like"/>
</dbReference>
<organism evidence="5 6">
    <name type="scientific">Polluticaenibacter yanchengensis</name>
    <dbReference type="NCBI Taxonomy" id="3014562"/>
    <lineage>
        <taxon>Bacteria</taxon>
        <taxon>Pseudomonadati</taxon>
        <taxon>Bacteroidota</taxon>
        <taxon>Chitinophagia</taxon>
        <taxon>Chitinophagales</taxon>
        <taxon>Chitinophagaceae</taxon>
        <taxon>Polluticaenibacter</taxon>
    </lineage>
</organism>
<keyword evidence="5" id="KW-0456">Lyase</keyword>
<dbReference type="PANTHER" id="PTHR10680:SF14">
    <property type="entry name" value="PEPTIDYL-GLYCINE ALPHA-AMIDATING MONOOXYGENASE"/>
    <property type="match status" value="1"/>
</dbReference>
<dbReference type="Proteomes" id="UP001210231">
    <property type="component" value="Unassembled WGS sequence"/>
</dbReference>
<evidence type="ECO:0000313" key="6">
    <source>
        <dbReference type="Proteomes" id="UP001210231"/>
    </source>
</evidence>
<dbReference type="RefSeq" id="WP_407032020.1">
    <property type="nucleotide sequence ID" value="NZ_JAQGEF010000016.1"/>
</dbReference>
<gene>
    <name evidence="5" type="ORF">O3P16_12805</name>
</gene>
<proteinExistence type="predicted"/>
<feature type="repeat" description="NHL" evidence="4">
    <location>
        <begin position="66"/>
        <end position="102"/>
    </location>
</feature>